<dbReference type="Pfam" id="PF04825">
    <property type="entry name" value="Rad21_Rec8_N"/>
    <property type="match status" value="1"/>
</dbReference>
<dbReference type="InterPro" id="IPR006910">
    <property type="entry name" value="Rad21_Rec8_N"/>
</dbReference>
<dbReference type="GO" id="GO:0003682">
    <property type="term" value="F:chromatin binding"/>
    <property type="evidence" value="ECO:0007669"/>
    <property type="project" value="TreeGrafter"/>
</dbReference>
<keyword evidence="2" id="KW-0539">Nucleus</keyword>
<dbReference type="InterPro" id="IPR006909">
    <property type="entry name" value="Rad21/Rec8_C_eu"/>
</dbReference>
<feature type="compositionally biased region" description="Polar residues" evidence="3">
    <location>
        <begin position="479"/>
        <end position="488"/>
    </location>
</feature>
<evidence type="ECO:0000259" key="4">
    <source>
        <dbReference type="Pfam" id="PF04824"/>
    </source>
</evidence>
<proteinExistence type="predicted"/>
<dbReference type="EMBL" id="KB644411">
    <property type="protein sequence ID" value="EPS28511.1"/>
    <property type="molecule type" value="Genomic_DNA"/>
</dbReference>
<dbReference type="OrthoDB" id="5427633at2759"/>
<feature type="domain" description="Rad21/Rec8-like protein C-terminal eukaryotic" evidence="4">
    <location>
        <begin position="594"/>
        <end position="630"/>
    </location>
</feature>
<dbReference type="HOGENOM" id="CLU_025342_0_0_1"/>
<dbReference type="PANTHER" id="PTHR12585">
    <property type="entry name" value="SCC1 / RAD21 FAMILY MEMBER"/>
    <property type="match status" value="1"/>
</dbReference>
<dbReference type="InterPro" id="IPR039781">
    <property type="entry name" value="Rad21/Rec8-like"/>
</dbReference>
<comment type="subcellular location">
    <subcellularLocation>
        <location evidence="1">Nucleus</location>
    </subcellularLocation>
</comment>
<evidence type="ECO:0008006" key="8">
    <source>
        <dbReference type="Google" id="ProtNLM"/>
    </source>
</evidence>
<dbReference type="GO" id="GO:0005634">
    <property type="term" value="C:nucleus"/>
    <property type="evidence" value="ECO:0007669"/>
    <property type="project" value="UniProtKB-SubCell"/>
</dbReference>
<dbReference type="eggNOG" id="KOG1213">
    <property type="taxonomic scope" value="Eukaryota"/>
</dbReference>
<dbReference type="PROSITE" id="PS00018">
    <property type="entry name" value="EF_HAND_1"/>
    <property type="match status" value="1"/>
</dbReference>
<name>S7ZIJ0_PENO1</name>
<evidence type="ECO:0000256" key="1">
    <source>
        <dbReference type="ARBA" id="ARBA00004123"/>
    </source>
</evidence>
<feature type="region of interest" description="Disordered" evidence="3">
    <location>
        <begin position="422"/>
        <end position="451"/>
    </location>
</feature>
<dbReference type="CDD" id="cd21789">
    <property type="entry name" value="Rad21_Rec8_M_SpRec8p-like"/>
    <property type="match status" value="1"/>
</dbReference>
<feature type="region of interest" description="Disordered" evidence="3">
    <location>
        <begin position="479"/>
        <end position="514"/>
    </location>
</feature>
<evidence type="ECO:0000259" key="5">
    <source>
        <dbReference type="Pfam" id="PF04825"/>
    </source>
</evidence>
<dbReference type="Proteomes" id="UP000019376">
    <property type="component" value="Unassembled WGS sequence"/>
</dbReference>
<sequence>MFYSHEMLSSPEHGVATIWLVATLGSRSLTRRLNRKAIQEVDVPEACNMILNPDAPIALRLQGNLLYGLSKVYDQQCGYTLLDAQTMRDKMISMLKQLPGGGLDPSAGKTKAANLILPYDQSFIPETGLPGLDINFHFLEGVASQASSQLFDGWANSLGTLFSGDSQLGVIHLDINEDGLIGTEDVNAINTDAVSSGKKRGLFGKRTRSDLEDEGVLLQPDFEFDEEGNLVELNEDGLSPRKRRKTGMQGEAMEALTDELVEQGNLRMDTNEDILLPAPVEEQVTQPLPVQQNTESTLRSSVEMRMLEDGEIERAAETRARQRIRRAKVISSDNSTTLRNTDLARWNDEYAANMAQVLKQKNQNKLASLSKKNAEFWVFGLGIGSVGLGLGQHREEGPLNHYSGDALHGLISGETNFARLGNRNSTEKQESPRSRGQAVRSGSPDVEIARNAPSSAYYDRSSEMPWNITASLPSSIRGQKFSSISGSSARPRGRLTSASPLAGRSYPDGRERQSSLSILNAGDELDKLEQLDITRYLESELAPDREDISTISLRRKSTSERIVSTLDAESLNFLDFIQLKLEEHSTNSSSRIAFSWLLPPATTARNVAAQGFLNVLTLATKGALNVSQEACNGSGASSRSLSAHHGDISLQLAVTPV</sequence>
<accession>S7ZIJ0</accession>
<dbReference type="STRING" id="933388.S7ZIJ0"/>
<evidence type="ECO:0000313" key="6">
    <source>
        <dbReference type="EMBL" id="EPS28511.1"/>
    </source>
</evidence>
<reference evidence="6 7" key="1">
    <citation type="journal article" date="2013" name="PLoS ONE">
        <title>Genomic and secretomic analyses reveal unique features of the lignocellulolytic enzyme system of Penicillium decumbens.</title>
        <authorList>
            <person name="Liu G."/>
            <person name="Zhang L."/>
            <person name="Wei X."/>
            <person name="Zou G."/>
            <person name="Qin Y."/>
            <person name="Ma L."/>
            <person name="Li J."/>
            <person name="Zheng H."/>
            <person name="Wang S."/>
            <person name="Wang C."/>
            <person name="Xun L."/>
            <person name="Zhao G.-P."/>
            <person name="Zhou Z."/>
            <person name="Qu Y."/>
        </authorList>
    </citation>
    <scope>NUCLEOTIDE SEQUENCE [LARGE SCALE GENOMIC DNA]</scope>
    <source>
        <strain evidence="7">114-2 / CGMCC 5302</strain>
    </source>
</reference>
<dbReference type="InterPro" id="IPR018247">
    <property type="entry name" value="EF_Hand_1_Ca_BS"/>
</dbReference>
<keyword evidence="7" id="KW-1185">Reference proteome</keyword>
<protein>
    <recommendedName>
        <fullName evidence="8">Rad21/Rec8-like protein N-terminal domain-containing protein</fullName>
    </recommendedName>
</protein>
<evidence type="ECO:0000256" key="3">
    <source>
        <dbReference type="SAM" id="MobiDB-lite"/>
    </source>
</evidence>
<dbReference type="GO" id="GO:0030892">
    <property type="term" value="C:mitotic cohesin complex"/>
    <property type="evidence" value="ECO:0007669"/>
    <property type="project" value="TreeGrafter"/>
</dbReference>
<gene>
    <name evidence="6" type="ORF">PDE_03457</name>
</gene>
<dbReference type="PANTHER" id="PTHR12585:SF70">
    <property type="entry name" value="RAD21_REC8 N TERMINAL DOMAIN PROTEIN (AFU_ORTHOLOGUE AFUA_6G02900)"/>
    <property type="match status" value="1"/>
</dbReference>
<feature type="domain" description="Rad21/Rec8-like protein N-terminal" evidence="5">
    <location>
        <begin position="1"/>
        <end position="111"/>
    </location>
</feature>
<organism evidence="6 7">
    <name type="scientific">Penicillium oxalicum (strain 114-2 / CGMCC 5302)</name>
    <name type="common">Penicillium decumbens</name>
    <dbReference type="NCBI Taxonomy" id="933388"/>
    <lineage>
        <taxon>Eukaryota</taxon>
        <taxon>Fungi</taxon>
        <taxon>Dikarya</taxon>
        <taxon>Ascomycota</taxon>
        <taxon>Pezizomycotina</taxon>
        <taxon>Eurotiomycetes</taxon>
        <taxon>Eurotiomycetidae</taxon>
        <taxon>Eurotiales</taxon>
        <taxon>Aspergillaceae</taxon>
        <taxon>Penicillium</taxon>
    </lineage>
</organism>
<dbReference type="AlphaFoldDB" id="S7ZIJ0"/>
<dbReference type="GO" id="GO:0007064">
    <property type="term" value="P:mitotic sister chromatid cohesion"/>
    <property type="evidence" value="ECO:0007669"/>
    <property type="project" value="TreeGrafter"/>
</dbReference>
<evidence type="ECO:0000256" key="2">
    <source>
        <dbReference type="ARBA" id="ARBA00023242"/>
    </source>
</evidence>
<evidence type="ECO:0000313" key="7">
    <source>
        <dbReference type="Proteomes" id="UP000019376"/>
    </source>
</evidence>
<dbReference type="PhylomeDB" id="S7ZIJ0"/>
<dbReference type="Pfam" id="PF04824">
    <property type="entry name" value="Rad21_Rec8"/>
    <property type="match status" value="1"/>
</dbReference>